<evidence type="ECO:0000256" key="2">
    <source>
        <dbReference type="ARBA" id="ARBA00023002"/>
    </source>
</evidence>
<dbReference type="InterPro" id="IPR036291">
    <property type="entry name" value="NAD(P)-bd_dom_sf"/>
</dbReference>
<dbReference type="RefSeq" id="WP_179490576.1">
    <property type="nucleotide sequence ID" value="NZ_JACCBV010000001.1"/>
</dbReference>
<dbReference type="Gene3D" id="3.40.50.720">
    <property type="entry name" value="NAD(P)-binding Rossmann-like Domain"/>
    <property type="match status" value="1"/>
</dbReference>
<comment type="similarity">
    <text evidence="1">Belongs to the short-chain dehydrogenases/reductases (SDR) family.</text>
</comment>
<dbReference type="PANTHER" id="PTHR43639">
    <property type="entry name" value="OXIDOREDUCTASE, SHORT-CHAIN DEHYDROGENASE/REDUCTASE FAMILY (AFU_ORTHOLOGUE AFUA_5G02870)"/>
    <property type="match status" value="1"/>
</dbReference>
<evidence type="ECO:0000256" key="1">
    <source>
        <dbReference type="ARBA" id="ARBA00006484"/>
    </source>
</evidence>
<sequence>MAVDFGDGGAFILGGSGGLGSAISHAFAAAGVPVAITYRTREAAAEAVVAEVRSQGSDAESFAVDATDPQSIAQAMESASARFGGLHSVVYAAGPNFTPEFFSRTQPEVWDDWLRGDALAAINLAQAALPHLRKTAGSFTALTTYQAGLVEIRGGTSAISKAAVDRMVAVIAKEEGRFGVRANSVQCGWYDVEANRRLFAENPGLEAQKAAAIPLRRLGSRDEIGATVVFLSSRRAGFITGVNLTADGGESL</sequence>
<evidence type="ECO:0000313" key="3">
    <source>
        <dbReference type="EMBL" id="NYE20535.1"/>
    </source>
</evidence>
<comment type="caution">
    <text evidence="3">The sequence shown here is derived from an EMBL/GenBank/DDBJ whole genome shotgun (WGS) entry which is preliminary data.</text>
</comment>
<keyword evidence="4" id="KW-1185">Reference proteome</keyword>
<accession>A0A7Y9GPX3</accession>
<dbReference type="Proteomes" id="UP000576969">
    <property type="component" value="Unassembled WGS sequence"/>
</dbReference>
<dbReference type="AlphaFoldDB" id="A0A7Y9GPX3"/>
<reference evidence="3 4" key="1">
    <citation type="submission" date="2020-07" db="EMBL/GenBank/DDBJ databases">
        <title>Sequencing the genomes of 1000 actinobacteria strains.</title>
        <authorList>
            <person name="Klenk H.-P."/>
        </authorList>
    </citation>
    <scope>NUCLEOTIDE SEQUENCE [LARGE SCALE GENOMIC DNA]</scope>
    <source>
        <strain evidence="3 4">DSM 24662</strain>
    </source>
</reference>
<dbReference type="InterPro" id="IPR002347">
    <property type="entry name" value="SDR_fam"/>
</dbReference>
<dbReference type="EMBL" id="JACCBV010000001">
    <property type="protein sequence ID" value="NYE20535.1"/>
    <property type="molecule type" value="Genomic_DNA"/>
</dbReference>
<dbReference type="SUPFAM" id="SSF51735">
    <property type="entry name" value="NAD(P)-binding Rossmann-fold domains"/>
    <property type="match status" value="1"/>
</dbReference>
<gene>
    <name evidence="3" type="ORF">BJ991_002563</name>
</gene>
<organism evidence="3 4">
    <name type="scientific">Microbacterium immunditiarum</name>
    <dbReference type="NCBI Taxonomy" id="337480"/>
    <lineage>
        <taxon>Bacteria</taxon>
        <taxon>Bacillati</taxon>
        <taxon>Actinomycetota</taxon>
        <taxon>Actinomycetes</taxon>
        <taxon>Micrococcales</taxon>
        <taxon>Microbacteriaceae</taxon>
        <taxon>Microbacterium</taxon>
    </lineage>
</organism>
<keyword evidence="2" id="KW-0560">Oxidoreductase</keyword>
<dbReference type="Pfam" id="PF13561">
    <property type="entry name" value="adh_short_C2"/>
    <property type="match status" value="1"/>
</dbReference>
<proteinExistence type="inferred from homology"/>
<evidence type="ECO:0000313" key="4">
    <source>
        <dbReference type="Proteomes" id="UP000576969"/>
    </source>
</evidence>
<dbReference type="PANTHER" id="PTHR43639:SF1">
    <property type="entry name" value="SHORT-CHAIN DEHYDROGENASE_REDUCTASE FAMILY PROTEIN"/>
    <property type="match status" value="1"/>
</dbReference>
<protein>
    <submittedName>
        <fullName evidence="3">NAD(P)-dependent dehydrogenase (Short-subunit alcohol dehydrogenase family)</fullName>
    </submittedName>
</protein>
<dbReference type="PRINTS" id="PR00081">
    <property type="entry name" value="GDHRDH"/>
</dbReference>
<dbReference type="GO" id="GO:0016491">
    <property type="term" value="F:oxidoreductase activity"/>
    <property type="evidence" value="ECO:0007669"/>
    <property type="project" value="UniProtKB-KW"/>
</dbReference>
<name>A0A7Y9GPX3_9MICO</name>